<dbReference type="InterPro" id="IPR022398">
    <property type="entry name" value="Peptidase_S8_His-AS"/>
</dbReference>
<keyword evidence="4 6" id="KW-0378">Hydrolase</keyword>
<evidence type="ECO:0000256" key="3">
    <source>
        <dbReference type="ARBA" id="ARBA00022723"/>
    </source>
</evidence>
<dbReference type="CDD" id="cd07477">
    <property type="entry name" value="Peptidases_S8_Subtilisin_subset"/>
    <property type="match status" value="1"/>
</dbReference>
<organism evidence="9 10">
    <name type="scientific">Halococcus thailandensis JCM 13552</name>
    <dbReference type="NCBI Taxonomy" id="1227457"/>
    <lineage>
        <taxon>Archaea</taxon>
        <taxon>Methanobacteriati</taxon>
        <taxon>Methanobacteriota</taxon>
        <taxon>Stenosarchaea group</taxon>
        <taxon>Halobacteria</taxon>
        <taxon>Halobacteriales</taxon>
        <taxon>Halococcaceae</taxon>
        <taxon>Halococcus</taxon>
    </lineage>
</organism>
<keyword evidence="10" id="KW-1185">Reference proteome</keyword>
<dbReference type="PROSITE" id="PS00137">
    <property type="entry name" value="SUBTILASE_HIS"/>
    <property type="match status" value="1"/>
</dbReference>
<dbReference type="GO" id="GO:0004252">
    <property type="term" value="F:serine-type endopeptidase activity"/>
    <property type="evidence" value="ECO:0007669"/>
    <property type="project" value="UniProtKB-UniRule"/>
</dbReference>
<feature type="active site" description="Charge relay system" evidence="6">
    <location>
        <position position="247"/>
    </location>
</feature>
<evidence type="ECO:0000259" key="8">
    <source>
        <dbReference type="Pfam" id="PF00082"/>
    </source>
</evidence>
<keyword evidence="3" id="KW-0479">Metal-binding</keyword>
<comment type="caution">
    <text evidence="9">The sequence shown here is derived from an EMBL/GenBank/DDBJ whole genome shotgun (WGS) entry which is preliminary data.</text>
</comment>
<dbReference type="STRING" id="1227457.C451_04156"/>
<dbReference type="InterPro" id="IPR036852">
    <property type="entry name" value="Peptidase_S8/S53_dom_sf"/>
</dbReference>
<dbReference type="InterPro" id="IPR034202">
    <property type="entry name" value="Subtilisin_Carlsberg-like"/>
</dbReference>
<dbReference type="EMBL" id="AOMF01000093">
    <property type="protein sequence ID" value="EMA56089.1"/>
    <property type="molecule type" value="Genomic_DNA"/>
</dbReference>
<dbReference type="InterPro" id="IPR023827">
    <property type="entry name" value="Peptidase_S8_Asp-AS"/>
</dbReference>
<evidence type="ECO:0000256" key="1">
    <source>
        <dbReference type="ARBA" id="ARBA00011073"/>
    </source>
</evidence>
<evidence type="ECO:0000256" key="2">
    <source>
        <dbReference type="ARBA" id="ARBA00022670"/>
    </source>
</evidence>
<feature type="active site" description="Charge relay system" evidence="6">
    <location>
        <position position="95"/>
    </location>
</feature>
<evidence type="ECO:0000256" key="5">
    <source>
        <dbReference type="ARBA" id="ARBA00022825"/>
    </source>
</evidence>
<feature type="active site" description="Charge relay system" evidence="6">
    <location>
        <position position="62"/>
    </location>
</feature>
<dbReference type="Pfam" id="PF00082">
    <property type="entry name" value="Peptidase_S8"/>
    <property type="match status" value="1"/>
</dbReference>
<reference evidence="9 10" key="1">
    <citation type="journal article" date="2014" name="PLoS Genet.">
        <title>Phylogenetically driven sequencing of extremely halophilic archaea reveals strategies for static and dynamic osmo-response.</title>
        <authorList>
            <person name="Becker E.A."/>
            <person name="Seitzer P.M."/>
            <person name="Tritt A."/>
            <person name="Larsen D."/>
            <person name="Krusor M."/>
            <person name="Yao A.I."/>
            <person name="Wu D."/>
            <person name="Madern D."/>
            <person name="Eisen J.A."/>
            <person name="Darling A.E."/>
            <person name="Facciotti M.T."/>
        </authorList>
    </citation>
    <scope>NUCLEOTIDE SEQUENCE [LARGE SCALE GENOMIC DNA]</scope>
    <source>
        <strain evidence="9 10">JCM 13552</strain>
    </source>
</reference>
<dbReference type="InterPro" id="IPR050131">
    <property type="entry name" value="Peptidase_S8_subtilisin-like"/>
</dbReference>
<proteinExistence type="inferred from homology"/>
<keyword evidence="2 6" id="KW-0645">Protease</keyword>
<dbReference type="PATRIC" id="fig|1227457.3.peg.751"/>
<dbReference type="InterPro" id="IPR000209">
    <property type="entry name" value="Peptidase_S8/S53_dom"/>
</dbReference>
<dbReference type="AlphaFoldDB" id="M0NG72"/>
<dbReference type="PROSITE" id="PS00136">
    <property type="entry name" value="SUBTILASE_ASP"/>
    <property type="match status" value="1"/>
</dbReference>
<dbReference type="PANTHER" id="PTHR43806:SF11">
    <property type="entry name" value="CEREVISIN-RELATED"/>
    <property type="match status" value="1"/>
</dbReference>
<evidence type="ECO:0000256" key="4">
    <source>
        <dbReference type="ARBA" id="ARBA00022801"/>
    </source>
</evidence>
<dbReference type="GO" id="GO:0046872">
    <property type="term" value="F:metal ion binding"/>
    <property type="evidence" value="ECO:0007669"/>
    <property type="project" value="UniProtKB-KW"/>
</dbReference>
<evidence type="ECO:0000256" key="7">
    <source>
        <dbReference type="RuleBase" id="RU003355"/>
    </source>
</evidence>
<evidence type="ECO:0000313" key="9">
    <source>
        <dbReference type="EMBL" id="EMA56089.1"/>
    </source>
</evidence>
<evidence type="ECO:0000256" key="6">
    <source>
        <dbReference type="PROSITE-ProRule" id="PRU01240"/>
    </source>
</evidence>
<dbReference type="PRINTS" id="PR00723">
    <property type="entry name" value="SUBTILISIN"/>
</dbReference>
<accession>M0NG72</accession>
<dbReference type="eggNOG" id="arCOG00702">
    <property type="taxonomic scope" value="Archaea"/>
</dbReference>
<sequence>MGRYRQSDLEALGPNTNVRYVERDGRYEAADQTLPWGINRIDADKTIAAENSGPGADIAILDSGIDQDHPDLQSHLGVGKSFVDYTSSWDDDVGHGTHCAGIAAASDNTEGVVGIAPTSTLHAGKVLNNDNWGHGSSIAAGIKWAADQGYDVVSLSINGSSYSQMLRDACAYALDEGVLVVAGAGNDSRESVTYPAKYPSVLAVSSTTKDDTLSNFSNAGPEIELAAPGSDIYSTVPGGYGHMSGTSMASPHVSGVAGLLMSPEGENLSNTEARQRLHSTAEDIGLDDTEQGHGLVDAEAAVTKSSDEPTNTLSIEGGSGQTSYNFTVSSNLQGVDGLDSEDDITNSGHSASGTVDEDETDTYSFGGDLRAFDLDGTANILLNGQPAHVGRRPDHLLQIQGEGSQTNYSFTVSENLQSADGLNSEDDIMNGEQSASGAIRGGTDTYIFDGDLRAFDLDGTANVLLDGQPAHVGHRPDSI</sequence>
<gene>
    <name evidence="9" type="ORF">C451_04156</name>
</gene>
<feature type="domain" description="Peptidase S8/S53" evidence="8">
    <location>
        <begin position="55"/>
        <end position="294"/>
    </location>
</feature>
<comment type="similarity">
    <text evidence="1 6 7">Belongs to the peptidase S8 family.</text>
</comment>
<dbReference type="PROSITE" id="PS51892">
    <property type="entry name" value="SUBTILASE"/>
    <property type="match status" value="1"/>
</dbReference>
<dbReference type="GO" id="GO:0006508">
    <property type="term" value="P:proteolysis"/>
    <property type="evidence" value="ECO:0007669"/>
    <property type="project" value="UniProtKB-KW"/>
</dbReference>
<keyword evidence="5 6" id="KW-0720">Serine protease</keyword>
<dbReference type="Proteomes" id="UP000011680">
    <property type="component" value="Unassembled WGS sequence"/>
</dbReference>
<protein>
    <submittedName>
        <fullName evidence="9">Subtilisin-like serine protease</fullName>
    </submittedName>
</protein>
<dbReference type="PROSITE" id="PS00138">
    <property type="entry name" value="SUBTILASE_SER"/>
    <property type="match status" value="1"/>
</dbReference>
<dbReference type="PANTHER" id="PTHR43806">
    <property type="entry name" value="PEPTIDASE S8"/>
    <property type="match status" value="1"/>
</dbReference>
<name>M0NG72_9EURY</name>
<dbReference type="SUPFAM" id="SSF52743">
    <property type="entry name" value="Subtilisin-like"/>
    <property type="match status" value="1"/>
</dbReference>
<dbReference type="eggNOG" id="arCOG10187">
    <property type="taxonomic scope" value="Archaea"/>
</dbReference>
<evidence type="ECO:0000313" key="10">
    <source>
        <dbReference type="Proteomes" id="UP000011680"/>
    </source>
</evidence>
<dbReference type="Gene3D" id="3.40.50.200">
    <property type="entry name" value="Peptidase S8/S53 domain"/>
    <property type="match status" value="1"/>
</dbReference>
<dbReference type="InterPro" id="IPR023828">
    <property type="entry name" value="Peptidase_S8_Ser-AS"/>
</dbReference>
<dbReference type="InterPro" id="IPR015500">
    <property type="entry name" value="Peptidase_S8_subtilisin-rel"/>
</dbReference>